<evidence type="ECO:0000313" key="2">
    <source>
        <dbReference type="Proteomes" id="UP000664169"/>
    </source>
</evidence>
<organism evidence="1 2">
    <name type="scientific">Gomphillus americanus</name>
    <dbReference type="NCBI Taxonomy" id="1940652"/>
    <lineage>
        <taxon>Eukaryota</taxon>
        <taxon>Fungi</taxon>
        <taxon>Dikarya</taxon>
        <taxon>Ascomycota</taxon>
        <taxon>Pezizomycotina</taxon>
        <taxon>Lecanoromycetes</taxon>
        <taxon>OSLEUM clade</taxon>
        <taxon>Ostropomycetidae</taxon>
        <taxon>Ostropales</taxon>
        <taxon>Graphidaceae</taxon>
        <taxon>Gomphilloideae</taxon>
        <taxon>Gomphillus</taxon>
    </lineage>
</organism>
<protein>
    <submittedName>
        <fullName evidence="1">Uncharacterized protein</fullName>
    </submittedName>
</protein>
<keyword evidence="2" id="KW-1185">Reference proteome</keyword>
<gene>
    <name evidence="1" type="ORF">GOMPHAMPRED_004493</name>
</gene>
<dbReference type="EMBL" id="CAJPDQ010000028">
    <property type="protein sequence ID" value="CAF9927806.1"/>
    <property type="molecule type" value="Genomic_DNA"/>
</dbReference>
<name>A0A8H3FKT2_9LECA</name>
<comment type="caution">
    <text evidence="1">The sequence shown here is derived from an EMBL/GenBank/DDBJ whole genome shotgun (WGS) entry which is preliminary data.</text>
</comment>
<reference evidence="1" key="1">
    <citation type="submission" date="2021-03" db="EMBL/GenBank/DDBJ databases">
        <authorList>
            <person name="Tagirdzhanova G."/>
        </authorList>
    </citation>
    <scope>NUCLEOTIDE SEQUENCE</scope>
</reference>
<dbReference type="Proteomes" id="UP000664169">
    <property type="component" value="Unassembled WGS sequence"/>
</dbReference>
<evidence type="ECO:0000313" key="1">
    <source>
        <dbReference type="EMBL" id="CAF9927806.1"/>
    </source>
</evidence>
<proteinExistence type="predicted"/>
<dbReference type="AlphaFoldDB" id="A0A8H3FKT2"/>
<sequence>METKSVLQGHAVLQLDGVIQMLHIAIPHPANLYTRAPVRAAQNRLIQPLMAIVDLAITTPSVLLDNAVLQLAGVIQMLHTAILRPVSPSTQALAHRAPT</sequence>
<accession>A0A8H3FKT2</accession>